<dbReference type="FunFam" id="2.40.110.10:FF:000009">
    <property type="entry name" value="Acyl-CoA dehydrogenase"/>
    <property type="match status" value="1"/>
</dbReference>
<dbReference type="Gene3D" id="1.20.140.10">
    <property type="entry name" value="Butyryl-CoA Dehydrogenase, subunit A, domain 3"/>
    <property type="match status" value="1"/>
</dbReference>
<evidence type="ECO:0000256" key="2">
    <source>
        <dbReference type="ARBA" id="ARBA00009347"/>
    </source>
</evidence>
<dbReference type="EMBL" id="CP000804">
    <property type="protein sequence ID" value="ABU56382.1"/>
    <property type="molecule type" value="Genomic_DNA"/>
</dbReference>
<dbReference type="InterPro" id="IPR006091">
    <property type="entry name" value="Acyl-CoA_Oxase/DH_mid-dom"/>
</dbReference>
<dbReference type="Gene3D" id="1.10.540.10">
    <property type="entry name" value="Acyl-CoA dehydrogenase/oxidase, N-terminal domain"/>
    <property type="match status" value="1"/>
</dbReference>
<dbReference type="HOGENOM" id="CLU_018204_0_2_0"/>
<keyword evidence="4 6" id="KW-0274">FAD</keyword>
<protein>
    <submittedName>
        <fullName evidence="10">Acyl-CoA dehydrogenase domain protein</fullName>
    </submittedName>
</protein>
<evidence type="ECO:0000313" key="10">
    <source>
        <dbReference type="EMBL" id="ABU56382.1"/>
    </source>
</evidence>
<dbReference type="InterPro" id="IPR013786">
    <property type="entry name" value="AcylCoA_DH/ox_N"/>
</dbReference>
<dbReference type="GO" id="GO:0050660">
    <property type="term" value="F:flavin adenine dinucleotide binding"/>
    <property type="evidence" value="ECO:0007669"/>
    <property type="project" value="InterPro"/>
</dbReference>
<dbReference type="FunFam" id="1.20.140.10:FF:000004">
    <property type="entry name" value="Acyl-CoA dehydrogenase FadE25"/>
    <property type="match status" value="1"/>
</dbReference>
<proteinExistence type="inferred from homology"/>
<evidence type="ECO:0000256" key="6">
    <source>
        <dbReference type="RuleBase" id="RU362125"/>
    </source>
</evidence>
<dbReference type="InterPro" id="IPR037069">
    <property type="entry name" value="AcylCoA_DH/ox_N_sf"/>
</dbReference>
<feature type="domain" description="Acyl-CoA dehydrogenase/oxidase C-terminal" evidence="7">
    <location>
        <begin position="228"/>
        <end position="377"/>
    </location>
</feature>
<comment type="similarity">
    <text evidence="2 6">Belongs to the acyl-CoA dehydrogenase family.</text>
</comment>
<evidence type="ECO:0000256" key="1">
    <source>
        <dbReference type="ARBA" id="ARBA00001974"/>
    </source>
</evidence>
<dbReference type="Pfam" id="PF02770">
    <property type="entry name" value="Acyl-CoA_dh_M"/>
    <property type="match status" value="1"/>
</dbReference>
<reference evidence="10 11" key="1">
    <citation type="submission" date="2007-08" db="EMBL/GenBank/DDBJ databases">
        <title>Complete sequence of Roseiflexus castenholzii DSM 13941.</title>
        <authorList>
            <consortium name="US DOE Joint Genome Institute"/>
            <person name="Copeland A."/>
            <person name="Lucas S."/>
            <person name="Lapidus A."/>
            <person name="Barry K."/>
            <person name="Glavina del Rio T."/>
            <person name="Dalin E."/>
            <person name="Tice H."/>
            <person name="Pitluck S."/>
            <person name="Thompson L.S."/>
            <person name="Brettin T."/>
            <person name="Bruce D."/>
            <person name="Detter J.C."/>
            <person name="Han C."/>
            <person name="Tapia R."/>
            <person name="Schmutz J."/>
            <person name="Larimer F."/>
            <person name="Land M."/>
            <person name="Hauser L."/>
            <person name="Kyrpides N."/>
            <person name="Mikhailova N."/>
            <person name="Bryant D.A."/>
            <person name="Hanada S."/>
            <person name="Tsukatani Y."/>
            <person name="Richardson P."/>
        </authorList>
    </citation>
    <scope>NUCLEOTIDE SEQUENCE [LARGE SCALE GENOMIC DNA]</scope>
    <source>
        <strain evidence="11">DSM 13941 / HLO8</strain>
    </source>
</reference>
<dbReference type="InterPro" id="IPR006089">
    <property type="entry name" value="Acyl-CoA_DH_CS"/>
</dbReference>
<dbReference type="SUPFAM" id="SSF56645">
    <property type="entry name" value="Acyl-CoA dehydrogenase NM domain-like"/>
    <property type="match status" value="1"/>
</dbReference>
<dbReference type="Pfam" id="PF00441">
    <property type="entry name" value="Acyl-CoA_dh_1"/>
    <property type="match status" value="1"/>
</dbReference>
<accession>A7NFZ5</accession>
<evidence type="ECO:0000256" key="3">
    <source>
        <dbReference type="ARBA" id="ARBA00022630"/>
    </source>
</evidence>
<feature type="domain" description="Acyl-CoA dehydrogenase/oxidase N-terminal" evidence="9">
    <location>
        <begin position="6"/>
        <end position="117"/>
    </location>
</feature>
<evidence type="ECO:0000259" key="7">
    <source>
        <dbReference type="Pfam" id="PF00441"/>
    </source>
</evidence>
<keyword evidence="5 6" id="KW-0560">Oxidoreductase</keyword>
<dbReference type="AlphaFoldDB" id="A7NFZ5"/>
<keyword evidence="3 6" id="KW-0285">Flavoprotein</keyword>
<dbReference type="OrthoDB" id="9778581at2"/>
<dbReference type="RefSeq" id="WP_011997787.1">
    <property type="nucleotide sequence ID" value="NC_009767.1"/>
</dbReference>
<dbReference type="eggNOG" id="COG1960">
    <property type="taxonomic scope" value="Bacteria"/>
</dbReference>
<keyword evidence="11" id="KW-1185">Reference proteome</keyword>
<evidence type="ECO:0000259" key="8">
    <source>
        <dbReference type="Pfam" id="PF02770"/>
    </source>
</evidence>
<dbReference type="PIRSF" id="PIRSF016578">
    <property type="entry name" value="HsaA"/>
    <property type="match status" value="1"/>
</dbReference>
<gene>
    <name evidence="10" type="ordered locus">Rcas_0249</name>
</gene>
<sequence>MNFDLTPEQQRIRAEVRRFAEQEIAPRARHTDETGEFPAETFRKMAELGLMGLPFPEEYGGAGADSVSTAIAIEEIARACGSTALIYSAHLGLGCAPIAMFGTEEQKRRFLQPAAEGQHLGAFALTEPHAGSDAGATRTTARLENGEWVINGAKMWITSASIAGHLIVTAVTDPGERHAISAIIVPAGTPGLSFGKPEPKMGLRGSITNAVTFENVRVPEANLLGRRGRGLQQFLAVLDGGRIGIGAMAIGLAQAAFEVASAYARERTAFGKLIGAYESVSNMIADMAVGLEAARLLVYQAAWLKDQGRQYSREAAIAKLYASEVGEKICRDAIQVLGGYGYSSEYPLERIYRDQRLLTIGEGTSEILRVVIGRQILGEFVGR</sequence>
<feature type="domain" description="Acyl-CoA oxidase/dehydrogenase middle" evidence="8">
    <location>
        <begin position="122"/>
        <end position="216"/>
    </location>
</feature>
<evidence type="ECO:0000256" key="5">
    <source>
        <dbReference type="ARBA" id="ARBA00023002"/>
    </source>
</evidence>
<dbReference type="KEGG" id="rca:Rcas_0249"/>
<dbReference type="Gene3D" id="2.40.110.10">
    <property type="entry name" value="Butyryl-CoA Dehydrogenase, subunit A, domain 2"/>
    <property type="match status" value="1"/>
</dbReference>
<dbReference type="PANTHER" id="PTHR43884:SF12">
    <property type="entry name" value="ISOVALERYL-COA DEHYDROGENASE, MITOCHONDRIAL-RELATED"/>
    <property type="match status" value="1"/>
</dbReference>
<dbReference type="InterPro" id="IPR046373">
    <property type="entry name" value="Acyl-CoA_Oxase/DH_mid-dom_sf"/>
</dbReference>
<name>A7NFZ5_ROSCS</name>
<evidence type="ECO:0000256" key="4">
    <source>
        <dbReference type="ARBA" id="ARBA00022827"/>
    </source>
</evidence>
<dbReference type="InterPro" id="IPR009075">
    <property type="entry name" value="AcylCo_DH/oxidase_C"/>
</dbReference>
<dbReference type="GO" id="GO:0003995">
    <property type="term" value="F:acyl-CoA dehydrogenase activity"/>
    <property type="evidence" value="ECO:0007669"/>
    <property type="project" value="InterPro"/>
</dbReference>
<dbReference type="SUPFAM" id="SSF47203">
    <property type="entry name" value="Acyl-CoA dehydrogenase C-terminal domain-like"/>
    <property type="match status" value="1"/>
</dbReference>
<evidence type="ECO:0000259" key="9">
    <source>
        <dbReference type="Pfam" id="PF02771"/>
    </source>
</evidence>
<organism evidence="10 11">
    <name type="scientific">Roseiflexus castenholzii (strain DSM 13941 / HLO8)</name>
    <dbReference type="NCBI Taxonomy" id="383372"/>
    <lineage>
        <taxon>Bacteria</taxon>
        <taxon>Bacillati</taxon>
        <taxon>Chloroflexota</taxon>
        <taxon>Chloroflexia</taxon>
        <taxon>Chloroflexales</taxon>
        <taxon>Roseiflexineae</taxon>
        <taxon>Roseiflexaceae</taxon>
        <taxon>Roseiflexus</taxon>
    </lineage>
</organism>
<dbReference type="InterPro" id="IPR009100">
    <property type="entry name" value="AcylCoA_DH/oxidase_NM_dom_sf"/>
</dbReference>
<dbReference type="FunFam" id="1.10.540.10:FF:000002">
    <property type="entry name" value="Acyl-CoA dehydrogenase FadE19"/>
    <property type="match status" value="1"/>
</dbReference>
<dbReference type="PANTHER" id="PTHR43884">
    <property type="entry name" value="ACYL-COA DEHYDROGENASE"/>
    <property type="match status" value="1"/>
</dbReference>
<dbReference type="PROSITE" id="PS00073">
    <property type="entry name" value="ACYL_COA_DH_2"/>
    <property type="match status" value="1"/>
</dbReference>
<dbReference type="InterPro" id="IPR036250">
    <property type="entry name" value="AcylCo_DH-like_C"/>
</dbReference>
<dbReference type="STRING" id="383372.Rcas_0249"/>
<dbReference type="Proteomes" id="UP000000263">
    <property type="component" value="Chromosome"/>
</dbReference>
<comment type="cofactor">
    <cofactor evidence="1 6">
        <name>FAD</name>
        <dbReference type="ChEBI" id="CHEBI:57692"/>
    </cofactor>
</comment>
<evidence type="ECO:0000313" key="11">
    <source>
        <dbReference type="Proteomes" id="UP000000263"/>
    </source>
</evidence>
<dbReference type="PROSITE" id="PS00072">
    <property type="entry name" value="ACYL_COA_DH_1"/>
    <property type="match status" value="1"/>
</dbReference>
<dbReference type="Pfam" id="PF02771">
    <property type="entry name" value="Acyl-CoA_dh_N"/>
    <property type="match status" value="1"/>
</dbReference>